<sequence>MSQDEETSRGAEEGGREGSGAGEGTAADPVLANWRAGRRYWEEAGADENGMLGGVPAWEGFGSISRVDLQGSRTFLARLGIGARKGRKAVRNALEGGAGIGRVTEGLLLGLAENVDIVEPVSKFTDKIRGKPGVGTIHNIGLEEWNPTATAGEGAAAGGAVGTYDLIWTQWCLGHLADGQLVEYLRRCATALVPGSGVAVVKENLNSGGENVFDEEDKSVTRSDEMFLSLFEEAGLRVVRSELQRGLPETPTRRLMPVKMYALKPK</sequence>
<organism evidence="1 2">
    <name type="scientific">Trichothecium roseum</name>
    <dbReference type="NCBI Taxonomy" id="47278"/>
    <lineage>
        <taxon>Eukaryota</taxon>
        <taxon>Fungi</taxon>
        <taxon>Dikarya</taxon>
        <taxon>Ascomycota</taxon>
        <taxon>Pezizomycotina</taxon>
        <taxon>Sordariomycetes</taxon>
        <taxon>Hypocreomycetidae</taxon>
        <taxon>Hypocreales</taxon>
        <taxon>Hypocreales incertae sedis</taxon>
        <taxon>Trichothecium</taxon>
    </lineage>
</organism>
<proteinExistence type="predicted"/>
<dbReference type="Proteomes" id="UP001163324">
    <property type="component" value="Chromosome 1"/>
</dbReference>
<protein>
    <submittedName>
        <fullName evidence="1">Uncharacterized protein</fullName>
    </submittedName>
</protein>
<keyword evidence="2" id="KW-1185">Reference proteome</keyword>
<evidence type="ECO:0000313" key="2">
    <source>
        <dbReference type="Proteomes" id="UP001163324"/>
    </source>
</evidence>
<reference evidence="1" key="1">
    <citation type="submission" date="2022-10" db="EMBL/GenBank/DDBJ databases">
        <title>Complete Genome of Trichothecium roseum strain YXFP-22015, a Plant Pathogen Isolated from Citrus.</title>
        <authorList>
            <person name="Wang Y."/>
            <person name="Zhu L."/>
        </authorList>
    </citation>
    <scope>NUCLEOTIDE SEQUENCE</scope>
    <source>
        <strain evidence="1">YXFP-22015</strain>
    </source>
</reference>
<comment type="caution">
    <text evidence="1">The sequence shown here is derived from an EMBL/GenBank/DDBJ whole genome shotgun (WGS) entry which is preliminary data.</text>
</comment>
<accession>A0ACC0VEI6</accession>
<name>A0ACC0VEI6_9HYPO</name>
<evidence type="ECO:0000313" key="1">
    <source>
        <dbReference type="EMBL" id="KAI9904245.1"/>
    </source>
</evidence>
<dbReference type="EMBL" id="CM047940">
    <property type="protein sequence ID" value="KAI9904245.1"/>
    <property type="molecule type" value="Genomic_DNA"/>
</dbReference>
<gene>
    <name evidence="1" type="ORF">N3K66_000774</name>
</gene>